<organism evidence="2 3">
    <name type="scientific">Deinococcus oregonensis</name>
    <dbReference type="NCBI Taxonomy" id="1805970"/>
    <lineage>
        <taxon>Bacteria</taxon>
        <taxon>Thermotogati</taxon>
        <taxon>Deinococcota</taxon>
        <taxon>Deinococci</taxon>
        <taxon>Deinococcales</taxon>
        <taxon>Deinococcaceae</taxon>
        <taxon>Deinococcus</taxon>
    </lineage>
</organism>
<sequence>MDKYAVYVIVVYVVTLVLLGAYLVWLAQRLRASRDEAGLTGTVQTTAQPSIPPGKRG</sequence>
<name>A0ABV6B344_9DEIO</name>
<proteinExistence type="predicted"/>
<keyword evidence="1" id="KW-1133">Transmembrane helix</keyword>
<keyword evidence="1" id="KW-0812">Transmembrane</keyword>
<feature type="transmembrane region" description="Helical" evidence="1">
    <location>
        <begin position="6"/>
        <end position="25"/>
    </location>
</feature>
<evidence type="ECO:0000313" key="2">
    <source>
        <dbReference type="EMBL" id="MFB9994184.1"/>
    </source>
</evidence>
<dbReference type="EMBL" id="JBHLYR010000060">
    <property type="protein sequence ID" value="MFB9994184.1"/>
    <property type="molecule type" value="Genomic_DNA"/>
</dbReference>
<dbReference type="RefSeq" id="WP_380014478.1">
    <property type="nucleotide sequence ID" value="NZ_JBHLYR010000060.1"/>
</dbReference>
<dbReference type="Proteomes" id="UP001589733">
    <property type="component" value="Unassembled WGS sequence"/>
</dbReference>
<protein>
    <recommendedName>
        <fullName evidence="4">Heme exporter protein D</fullName>
    </recommendedName>
</protein>
<evidence type="ECO:0008006" key="4">
    <source>
        <dbReference type="Google" id="ProtNLM"/>
    </source>
</evidence>
<reference evidence="2 3" key="1">
    <citation type="submission" date="2024-09" db="EMBL/GenBank/DDBJ databases">
        <authorList>
            <person name="Sun Q."/>
            <person name="Mori K."/>
        </authorList>
    </citation>
    <scope>NUCLEOTIDE SEQUENCE [LARGE SCALE GENOMIC DNA]</scope>
    <source>
        <strain evidence="2 3">JCM 13503</strain>
    </source>
</reference>
<keyword evidence="3" id="KW-1185">Reference proteome</keyword>
<accession>A0ABV6B344</accession>
<keyword evidence="1" id="KW-0472">Membrane</keyword>
<evidence type="ECO:0000313" key="3">
    <source>
        <dbReference type="Proteomes" id="UP001589733"/>
    </source>
</evidence>
<evidence type="ECO:0000256" key="1">
    <source>
        <dbReference type="SAM" id="Phobius"/>
    </source>
</evidence>
<comment type="caution">
    <text evidence="2">The sequence shown here is derived from an EMBL/GenBank/DDBJ whole genome shotgun (WGS) entry which is preliminary data.</text>
</comment>
<gene>
    <name evidence="2" type="ORF">ACFFLM_19700</name>
</gene>